<comment type="caution">
    <text evidence="1">The sequence shown here is derived from an EMBL/GenBank/DDBJ whole genome shotgun (WGS) entry which is preliminary data.</text>
</comment>
<dbReference type="RefSeq" id="WP_226694506.1">
    <property type="nucleotide sequence ID" value="NZ_JAJAPX010000001.1"/>
</dbReference>
<sequence>MTEINVREKYRELINDIDFDKLELQLKTPNIFQILGVARTEIRHSNFLGWLLDPNGNHGLGKLFLTKFLRGISTSDVATELDEFEIEELNFNNVEIRREWKNIDLLLIFDSLVICIENKIDSKDHSNQLTKYREIVNSNFKSKKKVFVYLTPIGELPTDQTEREYYAKYSYQEIIEQSDRILKIHGNSLNNGVNQYISDYLTTIKRELMKNDELNELADKIYKNHRELIDFVFEHKSDIASELYPIFVKKIENSGWIMGSKHKGYARFLTSELDKIIPKKGKGWPLKENFLFEIDYFWSKKKIVFKTVVSPGDPEIHDIFQKAMSNIEGAKKPRGNKWLVHFIHTWKFDVEDFIGADESEVMKVLDKEWDKVQEIVTKVETELLKYKTELQQHLE</sequence>
<dbReference type="EMBL" id="JAJAPX010000001">
    <property type="protein sequence ID" value="MCB4807030.1"/>
    <property type="molecule type" value="Genomic_DNA"/>
</dbReference>
<dbReference type="InterPro" id="IPR029470">
    <property type="entry name" value="PDDEXK_4"/>
</dbReference>
<dbReference type="Pfam" id="PF14281">
    <property type="entry name" value="PDDEXK_4"/>
    <property type="match status" value="1"/>
</dbReference>
<evidence type="ECO:0000313" key="1">
    <source>
        <dbReference type="EMBL" id="MCB4807030.1"/>
    </source>
</evidence>
<name>A0A9X1I331_9FLAO</name>
<reference evidence="1" key="1">
    <citation type="submission" date="2021-10" db="EMBL/GenBank/DDBJ databases">
        <title>Tamlana sargassums sp. nov., and Tamlana laminarinivorans sp. nov., two new bacteria isolated from the brown alga.</title>
        <authorList>
            <person name="Li J."/>
        </authorList>
    </citation>
    <scope>NUCLEOTIDE SEQUENCE</scope>
    <source>
        <strain evidence="1">62-3</strain>
    </source>
</reference>
<gene>
    <name evidence="1" type="ORF">LG651_02120</name>
</gene>
<keyword evidence="2" id="KW-1185">Reference proteome</keyword>
<dbReference type="AlphaFoldDB" id="A0A9X1I331"/>
<accession>A0A9X1I331</accession>
<proteinExistence type="predicted"/>
<organism evidence="1 2">
    <name type="scientific">Neotamlana sargassicola</name>
    <dbReference type="NCBI Taxonomy" id="2883125"/>
    <lineage>
        <taxon>Bacteria</taxon>
        <taxon>Pseudomonadati</taxon>
        <taxon>Bacteroidota</taxon>
        <taxon>Flavobacteriia</taxon>
        <taxon>Flavobacteriales</taxon>
        <taxon>Flavobacteriaceae</taxon>
        <taxon>Neotamlana</taxon>
    </lineage>
</organism>
<dbReference type="Proteomes" id="UP001139286">
    <property type="component" value="Unassembled WGS sequence"/>
</dbReference>
<evidence type="ECO:0000313" key="2">
    <source>
        <dbReference type="Proteomes" id="UP001139286"/>
    </source>
</evidence>
<protein>
    <submittedName>
        <fullName evidence="1">PD-(D/E)XK nuclease family protein</fullName>
    </submittedName>
</protein>